<dbReference type="EMBL" id="SPHZ02000007">
    <property type="protein sequence ID" value="KAF0906652.1"/>
    <property type="molecule type" value="Genomic_DNA"/>
</dbReference>
<dbReference type="AlphaFoldDB" id="A0A6G1D2U7"/>
<evidence type="ECO:0000313" key="2">
    <source>
        <dbReference type="Proteomes" id="UP000479710"/>
    </source>
</evidence>
<organism evidence="1 2">
    <name type="scientific">Oryza meyeriana var. granulata</name>
    <dbReference type="NCBI Taxonomy" id="110450"/>
    <lineage>
        <taxon>Eukaryota</taxon>
        <taxon>Viridiplantae</taxon>
        <taxon>Streptophyta</taxon>
        <taxon>Embryophyta</taxon>
        <taxon>Tracheophyta</taxon>
        <taxon>Spermatophyta</taxon>
        <taxon>Magnoliopsida</taxon>
        <taxon>Liliopsida</taxon>
        <taxon>Poales</taxon>
        <taxon>Poaceae</taxon>
        <taxon>BOP clade</taxon>
        <taxon>Oryzoideae</taxon>
        <taxon>Oryzeae</taxon>
        <taxon>Oryzinae</taxon>
        <taxon>Oryza</taxon>
        <taxon>Oryza meyeriana</taxon>
    </lineage>
</organism>
<accession>A0A6G1D2U7</accession>
<sequence>MAPAASITVRNRLVKAVKPGRTLDDANASDVIIVPNVIRSVLIHVADYCDLHSDGDAFHAPEAR</sequence>
<gene>
    <name evidence="1" type="ORF">E2562_012231</name>
</gene>
<proteinExistence type="predicted"/>
<name>A0A6G1D2U7_9ORYZ</name>
<evidence type="ECO:0000313" key="1">
    <source>
        <dbReference type="EMBL" id="KAF0906652.1"/>
    </source>
</evidence>
<dbReference type="Proteomes" id="UP000479710">
    <property type="component" value="Unassembled WGS sequence"/>
</dbReference>
<comment type="caution">
    <text evidence="1">The sequence shown here is derived from an EMBL/GenBank/DDBJ whole genome shotgun (WGS) entry which is preliminary data.</text>
</comment>
<keyword evidence="2" id="KW-1185">Reference proteome</keyword>
<protein>
    <submittedName>
        <fullName evidence="1">Uncharacterized protein</fullName>
    </submittedName>
</protein>
<reference evidence="1 2" key="1">
    <citation type="submission" date="2019-11" db="EMBL/GenBank/DDBJ databases">
        <title>Whole genome sequence of Oryza granulata.</title>
        <authorList>
            <person name="Li W."/>
        </authorList>
    </citation>
    <scope>NUCLEOTIDE SEQUENCE [LARGE SCALE GENOMIC DNA]</scope>
    <source>
        <strain evidence="2">cv. Menghai</strain>
        <tissue evidence="1">Leaf</tissue>
    </source>
</reference>